<keyword evidence="7 9" id="KW-0808">Transferase</keyword>
<evidence type="ECO:0000256" key="1">
    <source>
        <dbReference type="ARBA" id="ARBA00002901"/>
    </source>
</evidence>
<dbReference type="InterPro" id="IPR001453">
    <property type="entry name" value="MoaB/Mog_dom"/>
</dbReference>
<keyword evidence="5 7" id="KW-0501">Molybdenum cofactor biosynthesis</keyword>
<keyword evidence="7" id="KW-0479">Metal-binding</keyword>
<dbReference type="Pfam" id="PF03454">
    <property type="entry name" value="MoeA_C"/>
    <property type="match status" value="1"/>
</dbReference>
<dbReference type="InterPro" id="IPR005111">
    <property type="entry name" value="MoeA_C_domain_IV"/>
</dbReference>
<gene>
    <name evidence="9" type="ORF">GMA10_00690</name>
</gene>
<comment type="catalytic activity">
    <reaction evidence="6">
        <text>adenylyl-molybdopterin + molybdate = Mo-molybdopterin + AMP + H(+)</text>
        <dbReference type="Rhea" id="RHEA:35047"/>
        <dbReference type="ChEBI" id="CHEBI:15378"/>
        <dbReference type="ChEBI" id="CHEBI:36264"/>
        <dbReference type="ChEBI" id="CHEBI:62727"/>
        <dbReference type="ChEBI" id="CHEBI:71302"/>
        <dbReference type="ChEBI" id="CHEBI:456215"/>
        <dbReference type="EC" id="2.10.1.1"/>
    </reaction>
</comment>
<dbReference type="Gene3D" id="2.170.190.11">
    <property type="entry name" value="Molybdopterin biosynthesis moea protein, domain 3"/>
    <property type="match status" value="1"/>
</dbReference>
<dbReference type="SUPFAM" id="SSF63867">
    <property type="entry name" value="MoeA C-terminal domain-like"/>
    <property type="match status" value="1"/>
</dbReference>
<evidence type="ECO:0000256" key="7">
    <source>
        <dbReference type="RuleBase" id="RU365090"/>
    </source>
</evidence>
<feature type="domain" description="MoaB/Mog" evidence="8">
    <location>
        <begin position="192"/>
        <end position="331"/>
    </location>
</feature>
<dbReference type="SUPFAM" id="SSF63882">
    <property type="entry name" value="MoeA N-terminal region -like"/>
    <property type="match status" value="1"/>
</dbReference>
<protein>
    <recommendedName>
        <fullName evidence="7">Molybdopterin molybdenumtransferase</fullName>
        <ecNumber evidence="7">2.10.1.1</ecNumber>
    </recommendedName>
</protein>
<dbReference type="Pfam" id="PF00994">
    <property type="entry name" value="MoCF_biosynth"/>
    <property type="match status" value="1"/>
</dbReference>
<name>A0A7K1LF01_9MICC</name>
<dbReference type="Gene3D" id="2.40.340.10">
    <property type="entry name" value="MoeA, C-terminal, domain IV"/>
    <property type="match status" value="1"/>
</dbReference>
<evidence type="ECO:0000256" key="5">
    <source>
        <dbReference type="ARBA" id="ARBA00023150"/>
    </source>
</evidence>
<comment type="similarity">
    <text evidence="3 7">Belongs to the MoeA family.</text>
</comment>
<evidence type="ECO:0000256" key="2">
    <source>
        <dbReference type="ARBA" id="ARBA00005046"/>
    </source>
</evidence>
<dbReference type="PANTHER" id="PTHR10192">
    <property type="entry name" value="MOLYBDOPTERIN BIOSYNTHESIS PROTEIN"/>
    <property type="match status" value="1"/>
</dbReference>
<sequence length="424" mass="44472">MHDAEPFAPAEYREHLVSLARDLGAGPRAERVELAAAVGRVLAEDVVAPADSPRFDNSQMDGYALNADAVGREDRFFGAGPVVPAGTDPAKEYPLGLDRADTVCPIMTGAKLPEGTCAVVPVEKCDPPEFAALGAQVRVPRPPEGQFVRPAASDLRRGETLVSEGRTVTPQTVGALASQNVRSVEVWARPRVLICTGGEEISQSEDLDQAQLPDANGPMLEALAGHHGLEVVQRIVTGDDPHDLRNRLDDAMTRRRPDLVVTSGGISHGAFEVVRQVLEGRPRAWFGHVAQQPGGPQGCAALAGVPVVALPGNPVSTLVSFRLFVAPLVAQVWGAAAEPTVLAARLSADVEGVPAKTQFRRGRLALGEDATVSVEVVGGAGSHLLAQSVGADCLIEVPPASHLSGGDVVSVHPLAPHPHHEEQT</sequence>
<dbReference type="Pfam" id="PF03453">
    <property type="entry name" value="MoeA_N"/>
    <property type="match status" value="1"/>
</dbReference>
<dbReference type="SMART" id="SM00852">
    <property type="entry name" value="MoCF_biosynth"/>
    <property type="match status" value="1"/>
</dbReference>
<proteinExistence type="inferred from homology"/>
<keyword evidence="7" id="KW-0460">Magnesium</keyword>
<dbReference type="GO" id="GO:0046872">
    <property type="term" value="F:metal ion binding"/>
    <property type="evidence" value="ECO:0007669"/>
    <property type="project" value="UniProtKB-UniRule"/>
</dbReference>
<dbReference type="GO" id="GO:0006777">
    <property type="term" value="P:Mo-molybdopterin cofactor biosynthetic process"/>
    <property type="evidence" value="ECO:0007669"/>
    <property type="project" value="UniProtKB-UniRule"/>
</dbReference>
<dbReference type="EMBL" id="WOGT01000001">
    <property type="protein sequence ID" value="MUN53756.1"/>
    <property type="molecule type" value="Genomic_DNA"/>
</dbReference>
<dbReference type="UniPathway" id="UPA00344"/>
<dbReference type="InterPro" id="IPR036135">
    <property type="entry name" value="MoeA_linker/N_sf"/>
</dbReference>
<dbReference type="InterPro" id="IPR038987">
    <property type="entry name" value="MoeA-like"/>
</dbReference>
<dbReference type="CDD" id="cd00887">
    <property type="entry name" value="MoeA"/>
    <property type="match status" value="1"/>
</dbReference>
<dbReference type="EC" id="2.10.1.1" evidence="7"/>
<evidence type="ECO:0000313" key="9">
    <source>
        <dbReference type="EMBL" id="MUN53756.1"/>
    </source>
</evidence>
<dbReference type="GO" id="GO:0005829">
    <property type="term" value="C:cytosol"/>
    <property type="evidence" value="ECO:0007669"/>
    <property type="project" value="TreeGrafter"/>
</dbReference>
<accession>A0A7K1LF01</accession>
<dbReference type="SUPFAM" id="SSF53218">
    <property type="entry name" value="Molybdenum cofactor biosynthesis proteins"/>
    <property type="match status" value="1"/>
</dbReference>
<organism evidence="9 10">
    <name type="scientific">Rothia koreensis</name>
    <dbReference type="NCBI Taxonomy" id="592378"/>
    <lineage>
        <taxon>Bacteria</taxon>
        <taxon>Bacillati</taxon>
        <taxon>Actinomycetota</taxon>
        <taxon>Actinomycetes</taxon>
        <taxon>Micrococcales</taxon>
        <taxon>Micrococcaceae</taxon>
        <taxon>Rothia</taxon>
    </lineage>
</organism>
<comment type="cofactor">
    <cofactor evidence="7">
        <name>Mg(2+)</name>
        <dbReference type="ChEBI" id="CHEBI:18420"/>
    </cofactor>
</comment>
<dbReference type="GO" id="GO:0061599">
    <property type="term" value="F:molybdopterin molybdotransferase activity"/>
    <property type="evidence" value="ECO:0007669"/>
    <property type="project" value="UniProtKB-UniRule"/>
</dbReference>
<comment type="pathway">
    <text evidence="2 7">Cofactor biosynthesis; molybdopterin biosynthesis.</text>
</comment>
<dbReference type="InterPro" id="IPR005110">
    <property type="entry name" value="MoeA_linker/N"/>
</dbReference>
<dbReference type="OrthoDB" id="9804758at2"/>
<dbReference type="Gene3D" id="3.40.980.10">
    <property type="entry name" value="MoaB/Mog-like domain"/>
    <property type="match status" value="1"/>
</dbReference>
<reference evidence="9 10" key="1">
    <citation type="submission" date="2019-12" db="EMBL/GenBank/DDBJ databases">
        <authorList>
            <person name="Li J."/>
            <person name="Shi Y."/>
            <person name="Xu G."/>
            <person name="Xiao D."/>
            <person name="Ran X."/>
        </authorList>
    </citation>
    <scope>NUCLEOTIDE SEQUENCE [LARGE SCALE GENOMIC DNA]</scope>
    <source>
        <strain evidence="9 10">JCM 15915</strain>
    </source>
</reference>
<comment type="caution">
    <text evidence="9">The sequence shown here is derived from an EMBL/GenBank/DDBJ whole genome shotgun (WGS) entry which is preliminary data.</text>
</comment>
<dbReference type="NCBIfam" id="NF045515">
    <property type="entry name" value="Glp_gephyrin"/>
    <property type="match status" value="1"/>
</dbReference>
<evidence type="ECO:0000313" key="10">
    <source>
        <dbReference type="Proteomes" id="UP000462152"/>
    </source>
</evidence>
<dbReference type="AlphaFoldDB" id="A0A7K1LF01"/>
<dbReference type="RefSeq" id="WP_129313873.1">
    <property type="nucleotide sequence ID" value="NZ_NOIQ01000001.1"/>
</dbReference>
<evidence type="ECO:0000256" key="3">
    <source>
        <dbReference type="ARBA" id="ARBA00010763"/>
    </source>
</evidence>
<dbReference type="Proteomes" id="UP000462152">
    <property type="component" value="Unassembled WGS sequence"/>
</dbReference>
<dbReference type="Gene3D" id="3.90.105.10">
    <property type="entry name" value="Molybdopterin biosynthesis moea protein, domain 2"/>
    <property type="match status" value="1"/>
</dbReference>
<dbReference type="InterPro" id="IPR036688">
    <property type="entry name" value="MoeA_C_domain_IV_sf"/>
</dbReference>
<comment type="function">
    <text evidence="1 7">Catalyzes the insertion of molybdate into adenylated molybdopterin with the concomitant release of AMP.</text>
</comment>
<dbReference type="PANTHER" id="PTHR10192:SF5">
    <property type="entry name" value="GEPHYRIN"/>
    <property type="match status" value="1"/>
</dbReference>
<evidence type="ECO:0000259" key="8">
    <source>
        <dbReference type="SMART" id="SM00852"/>
    </source>
</evidence>
<evidence type="ECO:0000256" key="4">
    <source>
        <dbReference type="ARBA" id="ARBA00022505"/>
    </source>
</evidence>
<dbReference type="InterPro" id="IPR036425">
    <property type="entry name" value="MoaB/Mog-like_dom_sf"/>
</dbReference>
<evidence type="ECO:0000256" key="6">
    <source>
        <dbReference type="ARBA" id="ARBA00047317"/>
    </source>
</evidence>
<keyword evidence="4 7" id="KW-0500">Molybdenum</keyword>
<keyword evidence="10" id="KW-1185">Reference proteome</keyword>